<dbReference type="CDD" id="cd14014">
    <property type="entry name" value="STKc_PknB_like"/>
    <property type="match status" value="1"/>
</dbReference>
<dbReference type="GO" id="GO:0004674">
    <property type="term" value="F:protein serine/threonine kinase activity"/>
    <property type="evidence" value="ECO:0007669"/>
    <property type="project" value="TreeGrafter"/>
</dbReference>
<keyword evidence="2 5" id="KW-0547">Nucleotide-binding</keyword>
<feature type="transmembrane region" description="Helical" evidence="7">
    <location>
        <begin position="482"/>
        <end position="503"/>
    </location>
</feature>
<feature type="compositionally biased region" description="Pro residues" evidence="6">
    <location>
        <begin position="350"/>
        <end position="365"/>
    </location>
</feature>
<feature type="domain" description="Protein kinase" evidence="8">
    <location>
        <begin position="15"/>
        <end position="272"/>
    </location>
</feature>
<reference evidence="9 10" key="1">
    <citation type="submission" date="2019-06" db="EMBL/GenBank/DDBJ databases">
        <title>Whole genome shotgun sequence of Streptomyces cacaoi subsp. cacaoi NBRC 12748.</title>
        <authorList>
            <person name="Hosoyama A."/>
            <person name="Uohara A."/>
            <person name="Ohji S."/>
            <person name="Ichikawa N."/>
        </authorList>
    </citation>
    <scope>NUCLEOTIDE SEQUENCE [LARGE SCALE GENOMIC DNA]</scope>
    <source>
        <strain evidence="9 10">NBRC 12748</strain>
    </source>
</reference>
<feature type="transmembrane region" description="Helical" evidence="7">
    <location>
        <begin position="564"/>
        <end position="590"/>
    </location>
</feature>
<evidence type="ECO:0000256" key="4">
    <source>
        <dbReference type="ARBA" id="ARBA00022840"/>
    </source>
</evidence>
<dbReference type="InterPro" id="IPR008271">
    <property type="entry name" value="Ser/Thr_kinase_AS"/>
</dbReference>
<evidence type="ECO:0000256" key="2">
    <source>
        <dbReference type="ARBA" id="ARBA00022741"/>
    </source>
</evidence>
<name>A0A4Y3R3L9_STRCI</name>
<accession>A0A4Y3R3L9</accession>
<dbReference type="PROSITE" id="PS50011">
    <property type="entry name" value="PROTEIN_KINASE_DOM"/>
    <property type="match status" value="1"/>
</dbReference>
<proteinExistence type="predicted"/>
<organism evidence="9 10">
    <name type="scientific">Streptomyces cacaoi</name>
    <dbReference type="NCBI Taxonomy" id="1898"/>
    <lineage>
        <taxon>Bacteria</taxon>
        <taxon>Bacillati</taxon>
        <taxon>Actinomycetota</taxon>
        <taxon>Actinomycetes</taxon>
        <taxon>Kitasatosporales</taxon>
        <taxon>Streptomycetaceae</taxon>
        <taxon>Streptomyces</taxon>
    </lineage>
</organism>
<dbReference type="PANTHER" id="PTHR43289:SF34">
    <property type="entry name" value="SERINE_THREONINE-PROTEIN KINASE YBDM-RELATED"/>
    <property type="match status" value="1"/>
</dbReference>
<dbReference type="OrthoDB" id="9762169at2"/>
<keyword evidence="7" id="KW-1133">Transmembrane helix</keyword>
<dbReference type="Pfam" id="PF14219">
    <property type="entry name" value="DUF4328"/>
    <property type="match status" value="1"/>
</dbReference>
<feature type="binding site" evidence="5">
    <location>
        <position position="43"/>
    </location>
    <ligand>
        <name>ATP</name>
        <dbReference type="ChEBI" id="CHEBI:30616"/>
    </ligand>
</feature>
<evidence type="ECO:0000256" key="1">
    <source>
        <dbReference type="ARBA" id="ARBA00022679"/>
    </source>
</evidence>
<dbReference type="PROSITE" id="PS00108">
    <property type="entry name" value="PROTEIN_KINASE_ST"/>
    <property type="match status" value="1"/>
</dbReference>
<keyword evidence="7" id="KW-0812">Transmembrane</keyword>
<dbReference type="GO" id="GO:0005524">
    <property type="term" value="F:ATP binding"/>
    <property type="evidence" value="ECO:0007669"/>
    <property type="project" value="UniProtKB-UniRule"/>
</dbReference>
<dbReference type="InterPro" id="IPR017441">
    <property type="entry name" value="Protein_kinase_ATP_BS"/>
</dbReference>
<evidence type="ECO:0000259" key="8">
    <source>
        <dbReference type="PROSITE" id="PS50011"/>
    </source>
</evidence>
<evidence type="ECO:0000313" key="10">
    <source>
        <dbReference type="Proteomes" id="UP000319210"/>
    </source>
</evidence>
<dbReference type="SUPFAM" id="SSF56112">
    <property type="entry name" value="Protein kinase-like (PK-like)"/>
    <property type="match status" value="1"/>
</dbReference>
<feature type="compositionally biased region" description="Low complexity" evidence="6">
    <location>
        <begin position="330"/>
        <end position="340"/>
    </location>
</feature>
<feature type="transmembrane region" description="Helical" evidence="7">
    <location>
        <begin position="602"/>
        <end position="625"/>
    </location>
</feature>
<feature type="region of interest" description="Disordered" evidence="6">
    <location>
        <begin position="314"/>
        <end position="410"/>
    </location>
</feature>
<dbReference type="Pfam" id="PF00069">
    <property type="entry name" value="Pkinase"/>
    <property type="match status" value="1"/>
</dbReference>
<feature type="transmembrane region" description="Helical" evidence="7">
    <location>
        <begin position="426"/>
        <end position="445"/>
    </location>
</feature>
<sequence length="641" mass="67563">MDGLSADDPGWIGEYRLLAKLGEGGMGRVYLARSRRGRTVAVKVVQAELARDEGFRRRFAQEVGAARRVGEEWTAPVLDADTEAETPWVATGYVAGPSLAEVVGEQYGPLPEHSVRALAVGLCHALRAIHGAGLVHRDLKPSNVLVTIDGPRVIDFGIARALDASAQSASGLTSTGVVVGSPGFMSPEQVRGERVTPASDVFCLGAVLSYTATGRLPFGTQEGGVHSLLFRVAAEDPDLRGLPESLHEPIAAALHKDPEQRPTPDALLAAFGDEDGAAGSDTEAGRTMLDGAWLPGAVLAQLGRHAVHLLDSEDPESAGAAEPAGREPARNAAAVAADGAQPTGSFGPPVTMPPPSAGPGTPPHGNPYSTPHPGQPGPVAGPAGVPAGAWASPPPGLGPGPGGMWHSPPPGLGLPPRYQLTNPRGLSIALVVLLAVFAVALLLRLNVYESVESSAREYGAGSRIVASANKIPHVNTLRYNSVMADVLTALTTVPVVVLWCLWFRRLRRNAELFRPGGIRHTVSMAVGSWFIPVANLWIPKRVTNDVWKASKDPAKKRRSVLTPWLLRVWWAAWVAFLFLQPLSFVSGLYLDSSLSTVAEDAVFGQVASAIGLTVTVLAVVVVLRLSRVQEARIPKADTNPW</sequence>
<keyword evidence="1" id="KW-0808">Transferase</keyword>
<evidence type="ECO:0000313" key="9">
    <source>
        <dbReference type="EMBL" id="GEB51889.1"/>
    </source>
</evidence>
<comment type="caution">
    <text evidence="9">The sequence shown here is derived from an EMBL/GenBank/DDBJ whole genome shotgun (WGS) entry which is preliminary data.</text>
</comment>
<gene>
    <name evidence="9" type="ORF">SCA03_44400</name>
</gene>
<dbReference type="EMBL" id="BJMM01000025">
    <property type="protein sequence ID" value="GEB51889.1"/>
    <property type="molecule type" value="Genomic_DNA"/>
</dbReference>
<dbReference type="PANTHER" id="PTHR43289">
    <property type="entry name" value="MITOGEN-ACTIVATED PROTEIN KINASE KINASE KINASE 20-RELATED"/>
    <property type="match status" value="1"/>
</dbReference>
<evidence type="ECO:0000256" key="6">
    <source>
        <dbReference type="SAM" id="MobiDB-lite"/>
    </source>
</evidence>
<dbReference type="AlphaFoldDB" id="A0A4Y3R3L9"/>
<dbReference type="InterPro" id="IPR025565">
    <property type="entry name" value="DUF4328"/>
</dbReference>
<evidence type="ECO:0000256" key="5">
    <source>
        <dbReference type="PROSITE-ProRule" id="PRU10141"/>
    </source>
</evidence>
<protein>
    <recommendedName>
        <fullName evidence="8">Protein kinase domain-containing protein</fullName>
    </recommendedName>
</protein>
<dbReference type="Gene3D" id="1.10.510.10">
    <property type="entry name" value="Transferase(Phosphotransferase) domain 1"/>
    <property type="match status" value="1"/>
</dbReference>
<evidence type="ECO:0000256" key="3">
    <source>
        <dbReference type="ARBA" id="ARBA00022777"/>
    </source>
</evidence>
<keyword evidence="3" id="KW-0418">Kinase</keyword>
<keyword evidence="4 5" id="KW-0067">ATP-binding</keyword>
<keyword evidence="10" id="KW-1185">Reference proteome</keyword>
<dbReference type="InterPro" id="IPR000719">
    <property type="entry name" value="Prot_kinase_dom"/>
</dbReference>
<feature type="compositionally biased region" description="Low complexity" evidence="6">
    <location>
        <begin position="377"/>
        <end position="391"/>
    </location>
</feature>
<dbReference type="Gene3D" id="3.30.200.20">
    <property type="entry name" value="Phosphorylase Kinase, domain 1"/>
    <property type="match status" value="1"/>
</dbReference>
<keyword evidence="7" id="KW-0472">Membrane</keyword>
<evidence type="ECO:0000256" key="7">
    <source>
        <dbReference type="SAM" id="Phobius"/>
    </source>
</evidence>
<dbReference type="PROSITE" id="PS00107">
    <property type="entry name" value="PROTEIN_KINASE_ATP"/>
    <property type="match status" value="1"/>
</dbReference>
<dbReference type="RefSeq" id="WP_037849403.1">
    <property type="nucleotide sequence ID" value="NZ_BJMM01000025.1"/>
</dbReference>
<dbReference type="SMART" id="SM00220">
    <property type="entry name" value="S_TKc"/>
    <property type="match status" value="1"/>
</dbReference>
<dbReference type="Proteomes" id="UP000319210">
    <property type="component" value="Unassembled WGS sequence"/>
</dbReference>
<dbReference type="InterPro" id="IPR011009">
    <property type="entry name" value="Kinase-like_dom_sf"/>
</dbReference>